<accession>A0A066RWR4</accession>
<dbReference type="SUPFAM" id="SSF46689">
    <property type="entry name" value="Homeodomain-like"/>
    <property type="match status" value="1"/>
</dbReference>
<protein>
    <recommendedName>
        <fullName evidence="5">Sigma-54 factor interaction domain-containing protein</fullName>
    </recommendedName>
</protein>
<dbReference type="GO" id="GO:0006355">
    <property type="term" value="P:regulation of DNA-templated transcription"/>
    <property type="evidence" value="ECO:0007669"/>
    <property type="project" value="InterPro"/>
</dbReference>
<dbReference type="InterPro" id="IPR025662">
    <property type="entry name" value="Sigma_54_int_dom_ATP-bd_1"/>
</dbReference>
<proteinExistence type="predicted"/>
<dbReference type="InterPro" id="IPR058031">
    <property type="entry name" value="AAA_lid_NorR"/>
</dbReference>
<dbReference type="Proteomes" id="UP000027192">
    <property type="component" value="Unassembled WGS sequence"/>
</dbReference>
<dbReference type="FunFam" id="3.40.50.300:FF:000006">
    <property type="entry name" value="DNA-binding transcriptional regulator NtrC"/>
    <property type="match status" value="1"/>
</dbReference>
<dbReference type="Pfam" id="PF00158">
    <property type="entry name" value="Sigma54_activat"/>
    <property type="match status" value="1"/>
</dbReference>
<dbReference type="PROSITE" id="PS00675">
    <property type="entry name" value="SIGMA54_INTERACT_1"/>
    <property type="match status" value="1"/>
</dbReference>
<evidence type="ECO:0000256" key="2">
    <source>
        <dbReference type="ARBA" id="ARBA00022840"/>
    </source>
</evidence>
<dbReference type="Gene3D" id="3.30.450.40">
    <property type="match status" value="1"/>
</dbReference>
<evidence type="ECO:0000256" key="3">
    <source>
        <dbReference type="ARBA" id="ARBA00023015"/>
    </source>
</evidence>
<dbReference type="AlphaFoldDB" id="A0A066RWR4"/>
<evidence type="ECO:0000259" key="5">
    <source>
        <dbReference type="PROSITE" id="PS50045"/>
    </source>
</evidence>
<keyword evidence="3" id="KW-0805">Transcription regulation</keyword>
<dbReference type="EMBL" id="JMIB01000001">
    <property type="protein sequence ID" value="KDM93546.1"/>
    <property type="molecule type" value="Genomic_DNA"/>
</dbReference>
<name>A0A066RWR4_9GAMM</name>
<gene>
    <name evidence="6" type="ORF">EA58_00215</name>
</gene>
<dbReference type="GO" id="GO:0005524">
    <property type="term" value="F:ATP binding"/>
    <property type="evidence" value="ECO:0007669"/>
    <property type="project" value="UniProtKB-KW"/>
</dbReference>
<dbReference type="InterPro" id="IPR025944">
    <property type="entry name" value="Sigma_54_int_dom_CS"/>
</dbReference>
<evidence type="ECO:0000256" key="1">
    <source>
        <dbReference type="ARBA" id="ARBA00022741"/>
    </source>
</evidence>
<dbReference type="InterPro" id="IPR002078">
    <property type="entry name" value="Sigma_54_int"/>
</dbReference>
<dbReference type="InterPro" id="IPR029016">
    <property type="entry name" value="GAF-like_dom_sf"/>
</dbReference>
<dbReference type="SUPFAM" id="SSF52540">
    <property type="entry name" value="P-loop containing nucleoside triphosphate hydrolases"/>
    <property type="match status" value="1"/>
</dbReference>
<dbReference type="InterPro" id="IPR027417">
    <property type="entry name" value="P-loop_NTPase"/>
</dbReference>
<evidence type="ECO:0000256" key="4">
    <source>
        <dbReference type="ARBA" id="ARBA00023163"/>
    </source>
</evidence>
<dbReference type="PROSITE" id="PS50045">
    <property type="entry name" value="SIGMA54_INTERACT_4"/>
    <property type="match status" value="1"/>
</dbReference>
<sequence length="642" mass="70774">MTGVIASDKQSVTGCDMTNETQETKEKQNHESLIAESWQRCRDYGLISRDTPVIARPDEPRWQQKLAQADVMLTVTREKVLPGYQSMLANANSLVLLTDQDGDLLAHWGHPPFMQQMPAALFEPGSCWQERVIGTTAIGLALHTREIVDIRRDEHFLVQNRQMSGSAAPVFDPHRQLVGILSIASDAYLPTTQIHGMVKVMSQAIENHLIEAAYGPYFWQCVLNTSPDNLDSPWAGLLVFDHQGQIVAANRRADLLLGQSLAGITLDMVAGLPLSEMKAADPARVLTLNGLVSIPLFARIKSPTQPFTERAVGADAVLQEKTKPQQGERLLTALDTGDKHMAKAVTLAQKVADSDIPVLILGETGVGKEVFVRALHASSSRADADMVAVNCAAIPSELVESELFGYVKGAFTGASQKGSLGLIRRADRGTLFLDEIGDMPLSTQARLLRVLQEKRVTPLGSSESYPVDFRLVCATHQSLRDAIRLREFREDLYYRINGLTVTLPALRDRQDLTSVVQSVLTELTEDGVPVAVSADVMQLFASHLWPGNIRQLHNVLRVAIALAGDKPIGTEHLPDDFFWDLKGIVREQEGIEPELLEEDWQTALPKVYRALGRNVSKTAEAMGVSRNTVYKRLKQLGLWHDG</sequence>
<comment type="caution">
    <text evidence="6">The sequence shown here is derived from an EMBL/GenBank/DDBJ whole genome shotgun (WGS) entry which is preliminary data.</text>
</comment>
<feature type="domain" description="Sigma-54 factor interaction" evidence="5">
    <location>
        <begin position="334"/>
        <end position="561"/>
    </location>
</feature>
<keyword evidence="4" id="KW-0804">Transcription</keyword>
<dbReference type="Gene3D" id="3.40.50.300">
    <property type="entry name" value="P-loop containing nucleotide triphosphate hydrolases"/>
    <property type="match status" value="1"/>
</dbReference>
<dbReference type="PANTHER" id="PTHR32071">
    <property type="entry name" value="TRANSCRIPTIONAL REGULATORY PROTEIN"/>
    <property type="match status" value="1"/>
</dbReference>
<dbReference type="PANTHER" id="PTHR32071:SF77">
    <property type="entry name" value="TRANSCRIPTIONAL REGULATORY PROTEIN"/>
    <property type="match status" value="1"/>
</dbReference>
<evidence type="ECO:0000313" key="7">
    <source>
        <dbReference type="Proteomes" id="UP000027192"/>
    </source>
</evidence>
<evidence type="ECO:0000313" key="6">
    <source>
        <dbReference type="EMBL" id="KDM93546.1"/>
    </source>
</evidence>
<keyword evidence="1" id="KW-0547">Nucleotide-binding</keyword>
<reference evidence="6 7" key="1">
    <citation type="submission" date="2014-04" db="EMBL/GenBank/DDBJ databases">
        <title>Draft genome sequence of Photobacterium halotolerans S2753: a solonamide, ngercheumicin and holomycin producer.</title>
        <authorList>
            <person name="Machado H.R."/>
            <person name="Gram L."/>
        </authorList>
    </citation>
    <scope>NUCLEOTIDE SEQUENCE [LARGE SCALE GENOMIC DNA]</scope>
    <source>
        <strain evidence="6 7">S2753</strain>
    </source>
</reference>
<dbReference type="Gene3D" id="1.10.8.60">
    <property type="match status" value="1"/>
</dbReference>
<dbReference type="STRING" id="1654360.EA58_00215"/>
<organism evidence="6 7">
    <name type="scientific">Photobacterium galatheae</name>
    <dbReference type="NCBI Taxonomy" id="1654360"/>
    <lineage>
        <taxon>Bacteria</taxon>
        <taxon>Pseudomonadati</taxon>
        <taxon>Pseudomonadota</taxon>
        <taxon>Gammaproteobacteria</taxon>
        <taxon>Vibrionales</taxon>
        <taxon>Vibrionaceae</taxon>
        <taxon>Photobacterium</taxon>
    </lineage>
</organism>
<keyword evidence="7" id="KW-1185">Reference proteome</keyword>
<dbReference type="Gene3D" id="1.10.10.60">
    <property type="entry name" value="Homeodomain-like"/>
    <property type="match status" value="1"/>
</dbReference>
<dbReference type="Pfam" id="PF25601">
    <property type="entry name" value="AAA_lid_14"/>
    <property type="match status" value="1"/>
</dbReference>
<dbReference type="InterPro" id="IPR009057">
    <property type="entry name" value="Homeodomain-like_sf"/>
</dbReference>
<dbReference type="PROSITE" id="PS00688">
    <property type="entry name" value="SIGMA54_INTERACT_3"/>
    <property type="match status" value="1"/>
</dbReference>
<dbReference type="SMART" id="SM00382">
    <property type="entry name" value="AAA"/>
    <property type="match status" value="1"/>
</dbReference>
<dbReference type="InterPro" id="IPR003593">
    <property type="entry name" value="AAA+_ATPase"/>
</dbReference>
<dbReference type="CDD" id="cd00009">
    <property type="entry name" value="AAA"/>
    <property type="match status" value="1"/>
</dbReference>
<keyword evidence="2" id="KW-0067">ATP-binding</keyword>